<keyword evidence="2" id="KW-0646">Protease inhibitor</keyword>
<evidence type="ECO:0000256" key="3">
    <source>
        <dbReference type="ARBA" id="ARBA00022704"/>
    </source>
</evidence>
<dbReference type="EMBL" id="LFYR01001623">
    <property type="protein sequence ID" value="KMZ60376.1"/>
    <property type="molecule type" value="Genomic_DNA"/>
</dbReference>
<dbReference type="Proteomes" id="UP000036987">
    <property type="component" value="Unassembled WGS sequence"/>
</dbReference>
<comment type="similarity">
    <text evidence="1">Belongs to the cystatin family. Phytocystatin subfamily.</text>
</comment>
<dbReference type="AlphaFoldDB" id="A0A0K9NUA0"/>
<dbReference type="InterPro" id="IPR018073">
    <property type="entry name" value="Prot_inh_cystat_CS"/>
</dbReference>
<proteinExistence type="inferred from homology"/>
<organism evidence="5 6">
    <name type="scientific">Zostera marina</name>
    <name type="common">Eelgrass</name>
    <dbReference type="NCBI Taxonomy" id="29655"/>
    <lineage>
        <taxon>Eukaryota</taxon>
        <taxon>Viridiplantae</taxon>
        <taxon>Streptophyta</taxon>
        <taxon>Embryophyta</taxon>
        <taxon>Tracheophyta</taxon>
        <taxon>Spermatophyta</taxon>
        <taxon>Magnoliopsida</taxon>
        <taxon>Liliopsida</taxon>
        <taxon>Zosteraceae</taxon>
        <taxon>Zostera</taxon>
    </lineage>
</organism>
<dbReference type="SMART" id="SM00043">
    <property type="entry name" value="CY"/>
    <property type="match status" value="1"/>
</dbReference>
<sequence length="128" mass="14842">MPSVFHQRQLWIAVCFLALFSFLLSPLAIDARRDRKVGARTEMKNVESNEEVQELGRLAVEEYNRMGVPGEGRQKLHFARVAEAQRQVVSGIKYFLKVVVDDERRYDAVVIVKSWVDYRELVSFNPEV</sequence>
<dbReference type="OrthoDB" id="1908104at2759"/>
<comment type="caution">
    <text evidence="5">The sequence shown here is derived from an EMBL/GenBank/DDBJ whole genome shotgun (WGS) entry which is preliminary data.</text>
</comment>
<keyword evidence="3" id="KW-0789">Thiol protease inhibitor</keyword>
<keyword evidence="6" id="KW-1185">Reference proteome</keyword>
<gene>
    <name evidence="5" type="ORF">ZOSMA_5G02430</name>
</gene>
<evidence type="ECO:0000313" key="5">
    <source>
        <dbReference type="EMBL" id="KMZ60376.1"/>
    </source>
</evidence>
<dbReference type="PANTHER" id="PTHR47373">
    <property type="entry name" value="CYSTEINE PROTEINASE INHIBITOR 2"/>
    <property type="match status" value="1"/>
</dbReference>
<dbReference type="InterPro" id="IPR000010">
    <property type="entry name" value="Cystatin_dom"/>
</dbReference>
<dbReference type="Pfam" id="PF16845">
    <property type="entry name" value="SQAPI"/>
    <property type="match status" value="1"/>
</dbReference>
<protein>
    <submittedName>
        <fullName evidence="5">Cysteine proteinase inhibitor 10</fullName>
    </submittedName>
</protein>
<dbReference type="CDD" id="cd00042">
    <property type="entry name" value="CY"/>
    <property type="match status" value="1"/>
</dbReference>
<evidence type="ECO:0000256" key="2">
    <source>
        <dbReference type="ARBA" id="ARBA00022690"/>
    </source>
</evidence>
<dbReference type="SUPFAM" id="SSF54403">
    <property type="entry name" value="Cystatin/monellin"/>
    <property type="match status" value="1"/>
</dbReference>
<dbReference type="InterPro" id="IPR046350">
    <property type="entry name" value="Cystatin_sf"/>
</dbReference>
<dbReference type="Gene3D" id="3.10.450.10">
    <property type="match status" value="1"/>
</dbReference>
<evidence type="ECO:0000256" key="1">
    <source>
        <dbReference type="ARBA" id="ARBA00007233"/>
    </source>
</evidence>
<dbReference type="GO" id="GO:0004869">
    <property type="term" value="F:cysteine-type endopeptidase inhibitor activity"/>
    <property type="evidence" value="ECO:0007669"/>
    <property type="project" value="UniProtKB-KW"/>
</dbReference>
<dbReference type="PANTHER" id="PTHR47373:SF1">
    <property type="entry name" value="CYSTEINE PROTEINASE INHIBITOR 2"/>
    <property type="match status" value="1"/>
</dbReference>
<dbReference type="OMA" id="IMYYLRI"/>
<feature type="domain" description="Cystatin" evidence="4">
    <location>
        <begin position="35"/>
        <end position="127"/>
    </location>
</feature>
<reference evidence="6" key="1">
    <citation type="journal article" date="2016" name="Nature">
        <title>The genome of the seagrass Zostera marina reveals angiosperm adaptation to the sea.</title>
        <authorList>
            <person name="Olsen J.L."/>
            <person name="Rouze P."/>
            <person name="Verhelst B."/>
            <person name="Lin Y.-C."/>
            <person name="Bayer T."/>
            <person name="Collen J."/>
            <person name="Dattolo E."/>
            <person name="De Paoli E."/>
            <person name="Dittami S."/>
            <person name="Maumus F."/>
            <person name="Michel G."/>
            <person name="Kersting A."/>
            <person name="Lauritano C."/>
            <person name="Lohaus R."/>
            <person name="Toepel M."/>
            <person name="Tonon T."/>
            <person name="Vanneste K."/>
            <person name="Amirebrahimi M."/>
            <person name="Brakel J."/>
            <person name="Bostroem C."/>
            <person name="Chovatia M."/>
            <person name="Grimwood J."/>
            <person name="Jenkins J.W."/>
            <person name="Jueterbock A."/>
            <person name="Mraz A."/>
            <person name="Stam W.T."/>
            <person name="Tice H."/>
            <person name="Bornberg-Bauer E."/>
            <person name="Green P.J."/>
            <person name="Pearson G.A."/>
            <person name="Procaccini G."/>
            <person name="Duarte C.M."/>
            <person name="Schmutz J."/>
            <person name="Reusch T.B.H."/>
            <person name="Van de Peer Y."/>
        </authorList>
    </citation>
    <scope>NUCLEOTIDE SEQUENCE [LARGE SCALE GENOMIC DNA]</scope>
    <source>
        <strain evidence="6">cv. Finnish</strain>
    </source>
</reference>
<accession>A0A0K9NUA0</accession>
<dbReference type="PROSITE" id="PS00287">
    <property type="entry name" value="CYSTATIN"/>
    <property type="match status" value="1"/>
</dbReference>
<evidence type="ECO:0000313" key="6">
    <source>
        <dbReference type="Proteomes" id="UP000036987"/>
    </source>
</evidence>
<evidence type="ECO:0000259" key="4">
    <source>
        <dbReference type="SMART" id="SM00043"/>
    </source>
</evidence>
<name>A0A0K9NUA0_ZOSMR</name>